<accession>A0ACA9PP14</accession>
<evidence type="ECO:0000313" key="2">
    <source>
        <dbReference type="Proteomes" id="UP000789702"/>
    </source>
</evidence>
<gene>
    <name evidence="1" type="ORF">DHETER_LOCUS12593</name>
</gene>
<proteinExistence type="predicted"/>
<protein>
    <submittedName>
        <fullName evidence="1">13804_t:CDS:1</fullName>
    </submittedName>
</protein>
<evidence type="ECO:0000313" key="1">
    <source>
        <dbReference type="EMBL" id="CAG8716895.1"/>
    </source>
</evidence>
<comment type="caution">
    <text evidence="1">The sequence shown here is derived from an EMBL/GenBank/DDBJ whole genome shotgun (WGS) entry which is preliminary data.</text>
</comment>
<name>A0ACA9PP14_9GLOM</name>
<dbReference type="Proteomes" id="UP000789702">
    <property type="component" value="Unassembled WGS sequence"/>
</dbReference>
<reference evidence="1" key="1">
    <citation type="submission" date="2021-06" db="EMBL/GenBank/DDBJ databases">
        <authorList>
            <person name="Kallberg Y."/>
            <person name="Tangrot J."/>
            <person name="Rosling A."/>
        </authorList>
    </citation>
    <scope>NUCLEOTIDE SEQUENCE</scope>
    <source>
        <strain evidence="1">IL203A</strain>
    </source>
</reference>
<feature type="non-terminal residue" evidence="1">
    <location>
        <position position="1"/>
    </location>
</feature>
<keyword evidence="2" id="KW-1185">Reference proteome</keyword>
<organism evidence="1 2">
    <name type="scientific">Dentiscutata heterogama</name>
    <dbReference type="NCBI Taxonomy" id="1316150"/>
    <lineage>
        <taxon>Eukaryota</taxon>
        <taxon>Fungi</taxon>
        <taxon>Fungi incertae sedis</taxon>
        <taxon>Mucoromycota</taxon>
        <taxon>Glomeromycotina</taxon>
        <taxon>Glomeromycetes</taxon>
        <taxon>Diversisporales</taxon>
        <taxon>Gigasporaceae</taxon>
        <taxon>Dentiscutata</taxon>
    </lineage>
</organism>
<dbReference type="EMBL" id="CAJVPU010031438">
    <property type="protein sequence ID" value="CAG8716895.1"/>
    <property type="molecule type" value="Genomic_DNA"/>
</dbReference>
<sequence length="118" mass="13523">EPDPITGKKLLSLMVHQRSADIGLGLPFNITSISLFLYMVAHLTDTTPDFVNLILGDAYIYKNHIDSLKEQIKRTPFEFPTIKLKRQVNDVGDFKFSDFILENYNHHKSINFEIIGAK</sequence>